<keyword evidence="4 6" id="KW-1133">Transmembrane helix</keyword>
<feature type="transmembrane region" description="Helical" evidence="6">
    <location>
        <begin position="260"/>
        <end position="282"/>
    </location>
</feature>
<gene>
    <name evidence="7" type="ORF">SAMN04488063_3124</name>
</gene>
<dbReference type="GO" id="GO:0005886">
    <property type="term" value="C:plasma membrane"/>
    <property type="evidence" value="ECO:0007669"/>
    <property type="project" value="UniProtKB-SubCell"/>
</dbReference>
<keyword evidence="5 6" id="KW-0472">Membrane</keyword>
<evidence type="ECO:0000256" key="5">
    <source>
        <dbReference type="ARBA" id="ARBA00023136"/>
    </source>
</evidence>
<keyword evidence="3 6" id="KW-0812">Transmembrane</keyword>
<evidence type="ECO:0000313" key="7">
    <source>
        <dbReference type="EMBL" id="SFG85882.1"/>
    </source>
</evidence>
<feature type="transmembrane region" description="Helical" evidence="6">
    <location>
        <begin position="60"/>
        <end position="79"/>
    </location>
</feature>
<dbReference type="GO" id="GO:0022857">
    <property type="term" value="F:transmembrane transporter activity"/>
    <property type="evidence" value="ECO:0007669"/>
    <property type="project" value="InterPro"/>
</dbReference>
<feature type="transmembrane region" description="Helical" evidence="6">
    <location>
        <begin position="137"/>
        <end position="159"/>
    </location>
</feature>
<sequence>MTGETSDNPVADWLGEYRQNRSSMDILVDLGPFLMLLILMGIFTITSDVFLTYNNLVGNVMMNSMILLLVALAGTFPILQQSIDLSVASIVSLSGVVTALLINDYQLGLLALLVGVLAGTGVGLLNGVVFAKGKIPSFLVTLGSLSIFSGSALLMTGGYSVPFNASGIRQIAIGNTIPNVPNLVIWGLVVYVLVSLLAWKTTFGRYTYALGENERVADFSGVDVDRYKIGAFVVSGTLCGLAGVLLTARISSATPGMGEGLLLQSIAAIVMGGTALTGGVGGPHRTILGVMVIGVLTNGMNLLGIQSFVQEIILGFVVIFAVAMSMDRDKIEIVK</sequence>
<feature type="transmembrane region" description="Helical" evidence="6">
    <location>
        <begin position="180"/>
        <end position="199"/>
    </location>
</feature>
<accession>A0A1I2V9H4</accession>
<dbReference type="STRING" id="553467.SAMN04488063_3124"/>
<protein>
    <submittedName>
        <fullName evidence="7">Ribose transport system permease protein</fullName>
    </submittedName>
</protein>
<keyword evidence="2" id="KW-1003">Cell membrane</keyword>
<feature type="transmembrane region" description="Helical" evidence="6">
    <location>
        <begin position="302"/>
        <end position="323"/>
    </location>
</feature>
<evidence type="ECO:0000256" key="1">
    <source>
        <dbReference type="ARBA" id="ARBA00004651"/>
    </source>
</evidence>
<evidence type="ECO:0000313" key="8">
    <source>
        <dbReference type="Proteomes" id="UP000198876"/>
    </source>
</evidence>
<proteinExistence type="predicted"/>
<organism evidence="7 8">
    <name type="scientific">Halopelagius inordinatus</name>
    <dbReference type="NCBI Taxonomy" id="553467"/>
    <lineage>
        <taxon>Archaea</taxon>
        <taxon>Methanobacteriati</taxon>
        <taxon>Methanobacteriota</taxon>
        <taxon>Stenosarchaea group</taxon>
        <taxon>Halobacteria</taxon>
        <taxon>Halobacteriales</taxon>
        <taxon>Haloferacaceae</taxon>
    </lineage>
</organism>
<dbReference type="Proteomes" id="UP000198876">
    <property type="component" value="Unassembled WGS sequence"/>
</dbReference>
<comment type="subcellular location">
    <subcellularLocation>
        <location evidence="1">Cell membrane</location>
        <topology evidence="1">Multi-pass membrane protein</topology>
    </subcellularLocation>
</comment>
<feature type="transmembrane region" description="Helical" evidence="6">
    <location>
        <begin position="229"/>
        <end position="248"/>
    </location>
</feature>
<keyword evidence="8" id="KW-1185">Reference proteome</keyword>
<dbReference type="EMBL" id="FOOQ01000005">
    <property type="protein sequence ID" value="SFG85882.1"/>
    <property type="molecule type" value="Genomic_DNA"/>
</dbReference>
<evidence type="ECO:0000256" key="4">
    <source>
        <dbReference type="ARBA" id="ARBA00022989"/>
    </source>
</evidence>
<dbReference type="CDD" id="cd06579">
    <property type="entry name" value="TM_PBP1_transp_AraH_like"/>
    <property type="match status" value="1"/>
</dbReference>
<dbReference type="PANTHER" id="PTHR32196">
    <property type="entry name" value="ABC TRANSPORTER PERMEASE PROTEIN YPHD-RELATED-RELATED"/>
    <property type="match status" value="1"/>
</dbReference>
<feature type="transmembrane region" description="Helical" evidence="6">
    <location>
        <begin position="109"/>
        <end position="131"/>
    </location>
</feature>
<dbReference type="InterPro" id="IPR001851">
    <property type="entry name" value="ABC_transp_permease"/>
</dbReference>
<feature type="transmembrane region" description="Helical" evidence="6">
    <location>
        <begin position="33"/>
        <end position="53"/>
    </location>
</feature>
<name>A0A1I2V9H4_9EURY</name>
<dbReference type="AlphaFoldDB" id="A0A1I2V9H4"/>
<dbReference type="PANTHER" id="PTHR32196:SF72">
    <property type="entry name" value="RIBOSE IMPORT PERMEASE PROTEIN RBSC"/>
    <property type="match status" value="1"/>
</dbReference>
<reference evidence="8" key="1">
    <citation type="submission" date="2016-10" db="EMBL/GenBank/DDBJ databases">
        <authorList>
            <person name="Varghese N."/>
            <person name="Submissions S."/>
        </authorList>
    </citation>
    <scope>NUCLEOTIDE SEQUENCE [LARGE SCALE GENOMIC DNA]</scope>
    <source>
        <strain evidence="8">CGMCC 1.7739</strain>
    </source>
</reference>
<evidence type="ECO:0000256" key="6">
    <source>
        <dbReference type="SAM" id="Phobius"/>
    </source>
</evidence>
<evidence type="ECO:0000256" key="3">
    <source>
        <dbReference type="ARBA" id="ARBA00022692"/>
    </source>
</evidence>
<feature type="transmembrane region" description="Helical" evidence="6">
    <location>
        <begin position="85"/>
        <end position="102"/>
    </location>
</feature>
<evidence type="ECO:0000256" key="2">
    <source>
        <dbReference type="ARBA" id="ARBA00022475"/>
    </source>
</evidence>
<dbReference type="Pfam" id="PF02653">
    <property type="entry name" value="BPD_transp_2"/>
    <property type="match status" value="1"/>
</dbReference>